<dbReference type="InterPro" id="IPR054350">
    <property type="entry name" value="PurT/PurK_preATP-grasp"/>
</dbReference>
<reference evidence="7 8" key="1">
    <citation type="submission" date="2019-10" db="EMBL/GenBank/DDBJ databases">
        <title>Cardiobacteriales fam. a chemoheterotrophic member of the order Cardiobacteriales, and proposal of Cardiobacteriales fam. nov.</title>
        <authorList>
            <person name="Wang C."/>
        </authorList>
    </citation>
    <scope>NUCLEOTIDE SEQUENCE [LARGE SCALE GENOMIC DNA]</scope>
    <source>
        <strain evidence="7 8">ML27</strain>
    </source>
</reference>
<comment type="catalytic activity">
    <reaction evidence="4 5">
        <text>5-amino-1-(5-phospho-beta-D-ribosyl)imidazole + hydrogencarbonate + ATP = 5-carboxyamino-1-(5-phospho-D-ribosyl)imidazole + ADP + phosphate + 2 H(+)</text>
        <dbReference type="Rhea" id="RHEA:19317"/>
        <dbReference type="ChEBI" id="CHEBI:15378"/>
        <dbReference type="ChEBI" id="CHEBI:17544"/>
        <dbReference type="ChEBI" id="CHEBI:30616"/>
        <dbReference type="ChEBI" id="CHEBI:43474"/>
        <dbReference type="ChEBI" id="CHEBI:58730"/>
        <dbReference type="ChEBI" id="CHEBI:137981"/>
        <dbReference type="ChEBI" id="CHEBI:456216"/>
        <dbReference type="EC" id="6.3.4.18"/>
    </reaction>
</comment>
<keyword evidence="4 5" id="KW-0436">Ligase</keyword>
<sequence length="374" mass="40523">MSKKIGILGGGQLGRMFLQTAYDYPFEYAVLDPAPDAPCQSMTSHFVIGDFADYDAVIAFGQSCDVIGIEIEHVNTAALAALKAQGKTVIPHPEALTIIKDKGLQKAFYTEHGIKTPPYYLIDDASGIDVDKMPPPFVQKLRQGGYDGKGVQLIQTTADLALLWDAPSVIEAFTEIDKEIAVMVIKDQQGKMAVYPAVEMVFDPDLNLVDYLFAPASLSEKQLETANSLAQSVVQAFDCPGVFAVELFIDTAGTVWVNETAPRVHNSGHHTIEAADCSQFSQMLRVLAGLPVGSSNLRESGAMINLIGAPGYEGEAVIEGLAQLSEFPNTYLHWYGKSMTKPGRKMGHITVLGEQTQVASIIEKIKATVRVISR</sequence>
<comment type="caution">
    <text evidence="4">Lacks conserved residue(s) required for the propagation of feature annotation.</text>
</comment>
<dbReference type="UniPathway" id="UPA00074">
    <property type="reaction ID" value="UER00942"/>
</dbReference>
<evidence type="ECO:0000313" key="7">
    <source>
        <dbReference type="EMBL" id="MPV86737.1"/>
    </source>
</evidence>
<dbReference type="SUPFAM" id="SSF56059">
    <property type="entry name" value="Glutathione synthetase ATP-binding domain-like"/>
    <property type="match status" value="1"/>
</dbReference>
<dbReference type="EC" id="6.3.4.18" evidence="4 5"/>
<comment type="function">
    <text evidence="5">Catalyzes the ATP-dependent conversion of 5-aminoimidazole ribonucleotide (AIR) and HCO(3)- to N5-carboxyaminoimidazole ribonucleotide (N5-CAIR).</text>
</comment>
<proteinExistence type="inferred from homology"/>
<organism evidence="7 8">
    <name type="scientific">Ostreibacterium oceani</name>
    <dbReference type="NCBI Taxonomy" id="2654998"/>
    <lineage>
        <taxon>Bacteria</taxon>
        <taxon>Pseudomonadati</taxon>
        <taxon>Pseudomonadota</taxon>
        <taxon>Gammaproteobacteria</taxon>
        <taxon>Cardiobacteriales</taxon>
        <taxon>Ostreibacteriaceae</taxon>
        <taxon>Ostreibacterium</taxon>
    </lineage>
</organism>
<dbReference type="Pfam" id="PF22660">
    <property type="entry name" value="RS_preATP-grasp-like"/>
    <property type="match status" value="1"/>
</dbReference>
<comment type="function">
    <text evidence="4">Catalyzes the ATP-dependent conversion of 5-aminoimidazole ribonucleotide (AIR) and HCO(3)(-) to N5-carboxyaminoimidazole ribonucleotide (N5-CAIR).</text>
</comment>
<comment type="subunit">
    <text evidence="4 5">Homodimer.</text>
</comment>
<dbReference type="InterPro" id="IPR013815">
    <property type="entry name" value="ATP_grasp_subdomain_1"/>
</dbReference>
<dbReference type="Gene3D" id="3.30.470.20">
    <property type="entry name" value="ATP-grasp fold, B domain"/>
    <property type="match status" value="1"/>
</dbReference>
<dbReference type="HAMAP" id="MF_01928">
    <property type="entry name" value="PurK"/>
    <property type="match status" value="1"/>
</dbReference>
<evidence type="ECO:0000256" key="3">
    <source>
        <dbReference type="ARBA" id="ARBA00022840"/>
    </source>
</evidence>
<dbReference type="NCBIfam" id="TIGR01161">
    <property type="entry name" value="purK"/>
    <property type="match status" value="1"/>
</dbReference>
<dbReference type="GO" id="GO:0046872">
    <property type="term" value="F:metal ion binding"/>
    <property type="evidence" value="ECO:0007669"/>
    <property type="project" value="InterPro"/>
</dbReference>
<accession>A0A6N7F011</accession>
<dbReference type="EMBL" id="WHNW01000010">
    <property type="protein sequence ID" value="MPV86737.1"/>
    <property type="molecule type" value="Genomic_DNA"/>
</dbReference>
<comment type="pathway">
    <text evidence="4 5">Purine metabolism; IMP biosynthesis via de novo pathway; 5-amino-1-(5-phospho-D-ribosyl)imidazole-4-carboxylate from 5-amino-1-(5-phospho-D-ribosyl)imidazole (N5-CAIR route): step 1/2.</text>
</comment>
<dbReference type="GO" id="GO:0005524">
    <property type="term" value="F:ATP binding"/>
    <property type="evidence" value="ECO:0007669"/>
    <property type="project" value="UniProtKB-UniRule"/>
</dbReference>
<dbReference type="InterPro" id="IPR005875">
    <property type="entry name" value="PurK"/>
</dbReference>
<dbReference type="GO" id="GO:0004638">
    <property type="term" value="F:phosphoribosylaminoimidazole carboxylase activity"/>
    <property type="evidence" value="ECO:0007669"/>
    <property type="project" value="InterPro"/>
</dbReference>
<dbReference type="PROSITE" id="PS50975">
    <property type="entry name" value="ATP_GRASP"/>
    <property type="match status" value="1"/>
</dbReference>
<dbReference type="Pfam" id="PF02222">
    <property type="entry name" value="ATP-grasp"/>
    <property type="match status" value="1"/>
</dbReference>
<name>A0A6N7F011_9GAMM</name>
<feature type="binding site" evidence="4">
    <location>
        <begin position="258"/>
        <end position="259"/>
    </location>
    <ligand>
        <name>ATP</name>
        <dbReference type="ChEBI" id="CHEBI:30616"/>
    </ligand>
</feature>
<dbReference type="SUPFAM" id="SSF51246">
    <property type="entry name" value="Rudiment single hybrid motif"/>
    <property type="match status" value="1"/>
</dbReference>
<dbReference type="InterPro" id="IPR016185">
    <property type="entry name" value="PreATP-grasp_dom_sf"/>
</dbReference>
<dbReference type="AlphaFoldDB" id="A0A6N7F011"/>
<evidence type="ECO:0000256" key="5">
    <source>
        <dbReference type="RuleBase" id="RU361200"/>
    </source>
</evidence>
<feature type="binding site" evidence="4">
    <location>
        <position position="102"/>
    </location>
    <ligand>
        <name>ATP</name>
        <dbReference type="ChEBI" id="CHEBI:30616"/>
    </ligand>
</feature>
<dbReference type="FunCoup" id="A0A6N7F011">
    <property type="interactions" value="368"/>
</dbReference>
<feature type="domain" description="ATP-grasp" evidence="6">
    <location>
        <begin position="106"/>
        <end position="288"/>
    </location>
</feature>
<dbReference type="GO" id="GO:0034028">
    <property type="term" value="F:5-(carboxyamino)imidazole ribonucleotide synthase activity"/>
    <property type="evidence" value="ECO:0007669"/>
    <property type="project" value="UniProtKB-UniRule"/>
</dbReference>
<gene>
    <name evidence="4 5" type="primary">purK</name>
    <name evidence="7" type="ORF">GCU85_08370</name>
</gene>
<dbReference type="InterPro" id="IPR011054">
    <property type="entry name" value="Rudment_hybrid_motif"/>
</dbReference>
<evidence type="ECO:0000256" key="4">
    <source>
        <dbReference type="HAMAP-Rule" id="MF_01928"/>
    </source>
</evidence>
<feature type="binding site" evidence="4">
    <location>
        <position position="140"/>
    </location>
    <ligand>
        <name>ATP</name>
        <dbReference type="ChEBI" id="CHEBI:30616"/>
    </ligand>
</feature>
<dbReference type="PANTHER" id="PTHR11609:SF5">
    <property type="entry name" value="PHOSPHORIBOSYLAMINOIMIDAZOLE CARBOXYLASE"/>
    <property type="match status" value="1"/>
</dbReference>
<comment type="similarity">
    <text evidence="4 5">Belongs to the PurK/PurT family.</text>
</comment>
<dbReference type="InterPro" id="IPR011761">
    <property type="entry name" value="ATP-grasp"/>
</dbReference>
<dbReference type="InParanoid" id="A0A6N7F011"/>
<protein>
    <recommendedName>
        <fullName evidence="4 5">N5-carboxyaminoimidazole ribonucleotide synthase</fullName>
        <shortName evidence="4 5">N5-CAIR synthase</shortName>
        <ecNumber evidence="4 5">6.3.4.18</ecNumber>
    </recommendedName>
    <alternativeName>
        <fullName evidence="4 5">5-(carboxyamino)imidazole ribonucleotide synthetase</fullName>
    </alternativeName>
</protein>
<dbReference type="NCBIfam" id="NF004679">
    <property type="entry name" value="PRK06019.1-5"/>
    <property type="match status" value="1"/>
</dbReference>
<evidence type="ECO:0000259" key="6">
    <source>
        <dbReference type="PROSITE" id="PS50975"/>
    </source>
</evidence>
<dbReference type="RefSeq" id="WP_152810728.1">
    <property type="nucleotide sequence ID" value="NZ_WHNW01000010.1"/>
</dbReference>
<comment type="caution">
    <text evidence="7">The sequence shown here is derived from an EMBL/GenBank/DDBJ whole genome shotgun (WGS) entry which is preliminary data.</text>
</comment>
<dbReference type="Proteomes" id="UP000471298">
    <property type="component" value="Unassembled WGS sequence"/>
</dbReference>
<dbReference type="GO" id="GO:0006189">
    <property type="term" value="P:'de novo' IMP biosynthetic process"/>
    <property type="evidence" value="ECO:0007669"/>
    <property type="project" value="UniProtKB-UniRule"/>
</dbReference>
<keyword evidence="2 4" id="KW-0658">Purine biosynthesis</keyword>
<keyword evidence="1 4" id="KW-0547">Nucleotide-binding</keyword>
<evidence type="ECO:0000313" key="8">
    <source>
        <dbReference type="Proteomes" id="UP000471298"/>
    </source>
</evidence>
<keyword evidence="8" id="KW-1185">Reference proteome</keyword>
<dbReference type="InterPro" id="IPR040686">
    <property type="entry name" value="PurK_C"/>
</dbReference>
<dbReference type="Pfam" id="PF17769">
    <property type="entry name" value="PurK_C"/>
    <property type="match status" value="1"/>
</dbReference>
<evidence type="ECO:0000256" key="1">
    <source>
        <dbReference type="ARBA" id="ARBA00022741"/>
    </source>
</evidence>
<dbReference type="PANTHER" id="PTHR11609">
    <property type="entry name" value="PURINE BIOSYNTHESIS PROTEIN 6/7, PUR6/7"/>
    <property type="match status" value="1"/>
</dbReference>
<dbReference type="InterPro" id="IPR003135">
    <property type="entry name" value="ATP-grasp_carboxylate-amine"/>
</dbReference>
<dbReference type="Gene3D" id="3.40.50.20">
    <property type="match status" value="1"/>
</dbReference>
<dbReference type="Gene3D" id="3.30.1490.20">
    <property type="entry name" value="ATP-grasp fold, A domain"/>
    <property type="match status" value="1"/>
</dbReference>
<keyword evidence="3 4" id="KW-0067">ATP-binding</keyword>
<evidence type="ECO:0000256" key="2">
    <source>
        <dbReference type="ARBA" id="ARBA00022755"/>
    </source>
</evidence>
<dbReference type="SUPFAM" id="SSF52440">
    <property type="entry name" value="PreATP-grasp domain"/>
    <property type="match status" value="1"/>
</dbReference>
<feature type="binding site" evidence="4">
    <location>
        <position position="179"/>
    </location>
    <ligand>
        <name>ATP</name>
        <dbReference type="ChEBI" id="CHEBI:30616"/>
    </ligand>
</feature>